<evidence type="ECO:0000256" key="1">
    <source>
        <dbReference type="ARBA" id="ARBA00004651"/>
    </source>
</evidence>
<feature type="transmembrane region" description="Helical" evidence="7">
    <location>
        <begin position="343"/>
        <end position="368"/>
    </location>
</feature>
<dbReference type="PANTHER" id="PTHR43414">
    <property type="entry name" value="MULTIDRUG RESISTANCE PROTEIN MDTG"/>
    <property type="match status" value="1"/>
</dbReference>
<keyword evidence="6 7" id="KW-0472">Membrane</keyword>
<dbReference type="CDD" id="cd17329">
    <property type="entry name" value="MFS_MdtH_MDR_like"/>
    <property type="match status" value="1"/>
</dbReference>
<reference evidence="9 10" key="1">
    <citation type="submission" date="2020-03" db="EMBL/GenBank/DDBJ databases">
        <title>Genomic Encyclopedia of Archaeal and Bacterial Type Strains, Phase II (KMG-II): from individual species to whole genera.</title>
        <authorList>
            <person name="Goeker M."/>
        </authorList>
    </citation>
    <scope>NUCLEOTIDE SEQUENCE [LARGE SCALE GENOMIC DNA]</scope>
    <source>
        <strain evidence="9 10">DSM 4749</strain>
    </source>
</reference>
<feature type="transmembrane region" description="Helical" evidence="7">
    <location>
        <begin position="254"/>
        <end position="271"/>
    </location>
</feature>
<dbReference type="InterPro" id="IPR011701">
    <property type="entry name" value="MFS"/>
</dbReference>
<dbReference type="Proteomes" id="UP000532769">
    <property type="component" value="Unassembled WGS sequence"/>
</dbReference>
<dbReference type="GO" id="GO:0022857">
    <property type="term" value="F:transmembrane transporter activity"/>
    <property type="evidence" value="ECO:0007669"/>
    <property type="project" value="InterPro"/>
</dbReference>
<feature type="transmembrane region" description="Helical" evidence="7">
    <location>
        <begin position="47"/>
        <end position="65"/>
    </location>
</feature>
<dbReference type="GO" id="GO:0005886">
    <property type="term" value="C:plasma membrane"/>
    <property type="evidence" value="ECO:0007669"/>
    <property type="project" value="UniProtKB-SubCell"/>
</dbReference>
<keyword evidence="3" id="KW-1003">Cell membrane</keyword>
<evidence type="ECO:0000313" key="10">
    <source>
        <dbReference type="Proteomes" id="UP000532769"/>
    </source>
</evidence>
<feature type="transmembrane region" description="Helical" evidence="7">
    <location>
        <begin position="136"/>
        <end position="153"/>
    </location>
</feature>
<keyword evidence="5 7" id="KW-1133">Transmembrane helix</keyword>
<sequence>MRNVLALHPISLHIIIGTLFARTASFMTIPFLSIYLTKVKGISPVEAGAIIGISSFVSLFAGFIGGHLSDRFGRKRVMLVSIWLWVLVFIGFAVADHVALFFLCNAFNGICRSFFEPSSRALLSDLTDQKKKLLVFNLRYAAINVGAAVGPLLGLKMGSASSTSAFWLTATIYMLYGASLLFLFRRYGDSRAVSAHPSKERVTLRSACNVLAHDKIFLLAMIGMILGTAGYSQFNSTIPQYLSSAPQFQNGVELFSYLIVVNAVSVLVMQYPISRIGKYFSPIVSIMSGTVTVGCGLFLFGFVDEPMLLVAAMVVFTMGEVMMFTMGDLFIDQIAKPNMKGLYFGAMGFTAIGNAFGPTLGGCFISLFGVSHGIYIFGLLALLSVLGFPFLLYAFHLMKGKKRYMQYSL</sequence>
<organism evidence="9 10">
    <name type="scientific">Saccharococcus thermophilus</name>
    <dbReference type="NCBI Taxonomy" id="29396"/>
    <lineage>
        <taxon>Bacteria</taxon>
        <taxon>Bacillati</taxon>
        <taxon>Bacillota</taxon>
        <taxon>Bacilli</taxon>
        <taxon>Bacillales</taxon>
        <taxon>Anoxybacillaceae</taxon>
        <taxon>Saccharococcus</taxon>
    </lineage>
</organism>
<name>A0A846MCS1_9BACL</name>
<feature type="transmembrane region" description="Helical" evidence="7">
    <location>
        <begin position="12"/>
        <end position="35"/>
    </location>
</feature>
<evidence type="ECO:0000259" key="8">
    <source>
        <dbReference type="PROSITE" id="PS50850"/>
    </source>
</evidence>
<dbReference type="EMBL" id="JAASRS010000001">
    <property type="protein sequence ID" value="NIK14801.1"/>
    <property type="molecule type" value="Genomic_DNA"/>
</dbReference>
<keyword evidence="4 7" id="KW-0812">Transmembrane</keyword>
<keyword evidence="10" id="KW-1185">Reference proteome</keyword>
<proteinExistence type="predicted"/>
<evidence type="ECO:0000256" key="2">
    <source>
        <dbReference type="ARBA" id="ARBA00022448"/>
    </source>
</evidence>
<dbReference type="RefSeq" id="WP_166909250.1">
    <property type="nucleotide sequence ID" value="NZ_JAASRS010000001.1"/>
</dbReference>
<dbReference type="SUPFAM" id="SSF103473">
    <property type="entry name" value="MFS general substrate transporter"/>
    <property type="match status" value="1"/>
</dbReference>
<dbReference type="InterPro" id="IPR036259">
    <property type="entry name" value="MFS_trans_sf"/>
</dbReference>
<evidence type="ECO:0000313" key="9">
    <source>
        <dbReference type="EMBL" id="NIK14801.1"/>
    </source>
</evidence>
<feature type="transmembrane region" description="Helical" evidence="7">
    <location>
        <begin position="165"/>
        <end position="184"/>
    </location>
</feature>
<dbReference type="InterPro" id="IPR020846">
    <property type="entry name" value="MFS_dom"/>
</dbReference>
<feature type="transmembrane region" description="Helical" evidence="7">
    <location>
        <begin position="283"/>
        <end position="303"/>
    </location>
</feature>
<comment type="subcellular location">
    <subcellularLocation>
        <location evidence="1">Cell membrane</location>
        <topology evidence="1">Multi-pass membrane protein</topology>
    </subcellularLocation>
</comment>
<dbReference type="AlphaFoldDB" id="A0A846MCS1"/>
<dbReference type="Pfam" id="PF07690">
    <property type="entry name" value="MFS_1"/>
    <property type="match status" value="1"/>
</dbReference>
<dbReference type="Gene3D" id="1.20.1250.20">
    <property type="entry name" value="MFS general substrate transporter like domains"/>
    <property type="match status" value="1"/>
</dbReference>
<feature type="transmembrane region" description="Helical" evidence="7">
    <location>
        <begin position="77"/>
        <end position="93"/>
    </location>
</feature>
<dbReference type="PANTHER" id="PTHR43414:SF1">
    <property type="entry name" value="PEPTIDE PERMEASE"/>
    <property type="match status" value="1"/>
</dbReference>
<evidence type="ECO:0000256" key="6">
    <source>
        <dbReference type="ARBA" id="ARBA00023136"/>
    </source>
</evidence>
<evidence type="ECO:0000256" key="4">
    <source>
        <dbReference type="ARBA" id="ARBA00022692"/>
    </source>
</evidence>
<feature type="transmembrane region" description="Helical" evidence="7">
    <location>
        <begin position="309"/>
        <end position="331"/>
    </location>
</feature>
<dbReference type="PROSITE" id="PS50850">
    <property type="entry name" value="MFS"/>
    <property type="match status" value="1"/>
</dbReference>
<accession>A0A846MCS1</accession>
<evidence type="ECO:0000256" key="7">
    <source>
        <dbReference type="SAM" id="Phobius"/>
    </source>
</evidence>
<evidence type="ECO:0000256" key="5">
    <source>
        <dbReference type="ARBA" id="ARBA00022989"/>
    </source>
</evidence>
<evidence type="ECO:0000256" key="3">
    <source>
        <dbReference type="ARBA" id="ARBA00022475"/>
    </source>
</evidence>
<protein>
    <submittedName>
        <fullName evidence="9">MFS family permease</fullName>
    </submittedName>
</protein>
<feature type="transmembrane region" description="Helical" evidence="7">
    <location>
        <begin position="374"/>
        <end position="395"/>
    </location>
</feature>
<comment type="caution">
    <text evidence="9">The sequence shown here is derived from an EMBL/GenBank/DDBJ whole genome shotgun (WGS) entry which is preliminary data.</text>
</comment>
<gene>
    <name evidence="9" type="ORF">BDD39_001311</name>
</gene>
<feature type="domain" description="Major facilitator superfamily (MFS) profile" evidence="8">
    <location>
        <begin position="10"/>
        <end position="399"/>
    </location>
</feature>
<keyword evidence="2" id="KW-0813">Transport</keyword>
<feature type="transmembrane region" description="Helical" evidence="7">
    <location>
        <begin position="216"/>
        <end position="234"/>
    </location>
</feature>